<organism evidence="8 9">
    <name type="scientific">Salinibacillus aidingensis</name>
    <dbReference type="NCBI Taxonomy" id="237684"/>
    <lineage>
        <taxon>Bacteria</taxon>
        <taxon>Bacillati</taxon>
        <taxon>Bacillota</taxon>
        <taxon>Bacilli</taxon>
        <taxon>Bacillales</taxon>
        <taxon>Bacillaceae</taxon>
        <taxon>Salinibacillus</taxon>
    </lineage>
</organism>
<evidence type="ECO:0000256" key="4">
    <source>
        <dbReference type="ARBA" id="ARBA00022801"/>
    </source>
</evidence>
<keyword evidence="9" id="KW-1185">Reference proteome</keyword>
<accession>A0ABN1BAX2</accession>
<evidence type="ECO:0000256" key="6">
    <source>
        <dbReference type="ARBA" id="ARBA00031828"/>
    </source>
</evidence>
<comment type="subcellular location">
    <subcellularLocation>
        <location evidence="1 7">Cytoplasm</location>
    </subcellularLocation>
</comment>
<evidence type="ECO:0000313" key="9">
    <source>
        <dbReference type="Proteomes" id="UP001500880"/>
    </source>
</evidence>
<dbReference type="CDD" id="cd07503">
    <property type="entry name" value="HAD_HisB-N"/>
    <property type="match status" value="1"/>
</dbReference>
<dbReference type="PIRSF" id="PIRSF004682">
    <property type="entry name" value="GmhB"/>
    <property type="match status" value="1"/>
</dbReference>
<dbReference type="InterPro" id="IPR004446">
    <property type="entry name" value="Heptose_bisP_phosphatase"/>
</dbReference>
<evidence type="ECO:0000256" key="1">
    <source>
        <dbReference type="ARBA" id="ARBA00004496"/>
    </source>
</evidence>
<proteinExistence type="inferred from homology"/>
<protein>
    <recommendedName>
        <fullName evidence="6 7">D,D-heptose 1,7-bisphosphate phosphatase</fullName>
        <ecNumber evidence="7">3.1.3.-</ecNumber>
    </recommendedName>
</protein>
<reference evidence="8 9" key="1">
    <citation type="journal article" date="2019" name="Int. J. Syst. Evol. Microbiol.">
        <title>The Global Catalogue of Microorganisms (GCM) 10K type strain sequencing project: providing services to taxonomists for standard genome sequencing and annotation.</title>
        <authorList>
            <consortium name="The Broad Institute Genomics Platform"/>
            <consortium name="The Broad Institute Genome Sequencing Center for Infectious Disease"/>
            <person name="Wu L."/>
            <person name="Ma J."/>
        </authorList>
    </citation>
    <scope>NUCLEOTIDE SEQUENCE [LARGE SCALE GENOMIC DNA]</scope>
    <source>
        <strain evidence="8 9">JCM 12389</strain>
    </source>
</reference>
<dbReference type="PANTHER" id="PTHR42891:SF1">
    <property type="entry name" value="D-GLYCERO-BETA-D-MANNO-HEPTOSE-1,7-BISPHOSPHATE 7-PHOSPHATASE"/>
    <property type="match status" value="1"/>
</dbReference>
<dbReference type="SUPFAM" id="SSF56784">
    <property type="entry name" value="HAD-like"/>
    <property type="match status" value="1"/>
</dbReference>
<dbReference type="InterPro" id="IPR006543">
    <property type="entry name" value="Histidinol-phos"/>
</dbReference>
<evidence type="ECO:0000313" key="8">
    <source>
        <dbReference type="EMBL" id="GAA0493821.1"/>
    </source>
</evidence>
<dbReference type="Gene3D" id="3.40.50.1000">
    <property type="entry name" value="HAD superfamily/HAD-like"/>
    <property type="match status" value="1"/>
</dbReference>
<evidence type="ECO:0000256" key="3">
    <source>
        <dbReference type="ARBA" id="ARBA00022723"/>
    </source>
</evidence>
<dbReference type="EC" id="3.1.3.-" evidence="7"/>
<dbReference type="NCBIfam" id="TIGR01656">
    <property type="entry name" value="Histidinol-ppas"/>
    <property type="match status" value="1"/>
</dbReference>
<dbReference type="Proteomes" id="UP001500880">
    <property type="component" value="Unassembled WGS sequence"/>
</dbReference>
<dbReference type="Pfam" id="PF13242">
    <property type="entry name" value="Hydrolase_like"/>
    <property type="match status" value="1"/>
</dbReference>
<dbReference type="InterPro" id="IPR036412">
    <property type="entry name" value="HAD-like_sf"/>
</dbReference>
<sequence length="175" mass="19885">MHAGMFLDRDGVINEVLSERVKFVNQPEDFYLLEGAGEAIRILNEKGYKVFVVTNQGGIGLGYMEEENLHAIHEKMREDLAAYEARVEEIAYCPHKPHDQCACRKPKPKMIEDLAEAYDIDLSRSYMVGDRKPDIEAGQAAGTKTVYVGRRKKEAQADLYYDDLLSFARDCPHVL</sequence>
<dbReference type="EMBL" id="BAAADO010000004">
    <property type="protein sequence ID" value="GAA0493821.1"/>
    <property type="molecule type" value="Genomic_DNA"/>
</dbReference>
<dbReference type="InterPro" id="IPR023214">
    <property type="entry name" value="HAD_sf"/>
</dbReference>
<evidence type="ECO:0000256" key="2">
    <source>
        <dbReference type="ARBA" id="ARBA00022490"/>
    </source>
</evidence>
<keyword evidence="2 7" id="KW-0963">Cytoplasm</keyword>
<comment type="similarity">
    <text evidence="7">Belongs to the gmhB family.</text>
</comment>
<keyword evidence="5 7" id="KW-0119">Carbohydrate metabolism</keyword>
<keyword evidence="4 7" id="KW-0378">Hydrolase</keyword>
<keyword evidence="3" id="KW-0479">Metal-binding</keyword>
<dbReference type="RefSeq" id="WP_343840521.1">
    <property type="nucleotide sequence ID" value="NZ_BAAADO010000004.1"/>
</dbReference>
<evidence type="ECO:0000256" key="7">
    <source>
        <dbReference type="PIRNR" id="PIRNR004682"/>
    </source>
</evidence>
<comment type="caution">
    <text evidence="8">The sequence shown here is derived from an EMBL/GenBank/DDBJ whole genome shotgun (WGS) entry which is preliminary data.</text>
</comment>
<dbReference type="NCBIfam" id="TIGR01662">
    <property type="entry name" value="HAD-SF-IIIA"/>
    <property type="match status" value="1"/>
</dbReference>
<gene>
    <name evidence="8" type="primary">gmhB</name>
    <name evidence="8" type="ORF">GCM10008986_20380</name>
</gene>
<evidence type="ECO:0000256" key="5">
    <source>
        <dbReference type="ARBA" id="ARBA00023277"/>
    </source>
</evidence>
<name>A0ABN1BAX2_9BACI</name>
<dbReference type="PANTHER" id="PTHR42891">
    <property type="entry name" value="D-GLYCERO-BETA-D-MANNO-HEPTOSE-1,7-BISPHOSPHATE 7-PHOSPHATASE"/>
    <property type="match status" value="1"/>
</dbReference>
<dbReference type="InterPro" id="IPR006549">
    <property type="entry name" value="HAD-SF_hydro_IIIA"/>
</dbReference>